<feature type="compositionally biased region" description="Low complexity" evidence="1">
    <location>
        <begin position="15"/>
        <end position="25"/>
    </location>
</feature>
<comment type="caution">
    <text evidence="2">The sequence shown here is derived from an EMBL/GenBank/DDBJ whole genome shotgun (WGS) entry which is preliminary data.</text>
</comment>
<accession>A0ABN3K779</accession>
<reference evidence="2 3" key="1">
    <citation type="journal article" date="2019" name="Int. J. Syst. Evol. Microbiol.">
        <title>The Global Catalogue of Microorganisms (GCM) 10K type strain sequencing project: providing services to taxonomists for standard genome sequencing and annotation.</title>
        <authorList>
            <consortium name="The Broad Institute Genomics Platform"/>
            <consortium name="The Broad Institute Genome Sequencing Center for Infectious Disease"/>
            <person name="Wu L."/>
            <person name="Ma J."/>
        </authorList>
    </citation>
    <scope>NUCLEOTIDE SEQUENCE [LARGE SCALE GENOMIC DNA]</scope>
    <source>
        <strain evidence="2 3">JCM 3325</strain>
    </source>
</reference>
<keyword evidence="3" id="KW-1185">Reference proteome</keyword>
<feature type="compositionally biased region" description="Basic and acidic residues" evidence="1">
    <location>
        <begin position="44"/>
        <end position="79"/>
    </location>
</feature>
<proteinExistence type="predicted"/>
<evidence type="ECO:0000313" key="2">
    <source>
        <dbReference type="EMBL" id="GAA2450355.1"/>
    </source>
</evidence>
<gene>
    <name evidence="2" type="ORF">GCM10010191_80310</name>
</gene>
<dbReference type="EMBL" id="BAAARW010000038">
    <property type="protein sequence ID" value="GAA2450355.1"/>
    <property type="molecule type" value="Genomic_DNA"/>
</dbReference>
<feature type="region of interest" description="Disordered" evidence="1">
    <location>
        <begin position="1"/>
        <end position="79"/>
    </location>
</feature>
<organism evidence="2 3">
    <name type="scientific">Actinomadura vinacea</name>
    <dbReference type="NCBI Taxonomy" id="115336"/>
    <lineage>
        <taxon>Bacteria</taxon>
        <taxon>Bacillati</taxon>
        <taxon>Actinomycetota</taxon>
        <taxon>Actinomycetes</taxon>
        <taxon>Streptosporangiales</taxon>
        <taxon>Thermomonosporaceae</taxon>
        <taxon>Actinomadura</taxon>
    </lineage>
</organism>
<protein>
    <submittedName>
        <fullName evidence="2">Uncharacterized protein</fullName>
    </submittedName>
</protein>
<name>A0ABN3K779_9ACTN</name>
<dbReference type="Proteomes" id="UP001501231">
    <property type="component" value="Unassembled WGS sequence"/>
</dbReference>
<sequence length="79" mass="8370">MARHAWRSVPCWGLSSARRSSVSSAFAGPPRASIVGREGSGSVGRHDEKKEGDGKWDRPVPPKDPKNPPGGGKHEKGGK</sequence>
<evidence type="ECO:0000313" key="3">
    <source>
        <dbReference type="Proteomes" id="UP001501231"/>
    </source>
</evidence>
<evidence type="ECO:0000256" key="1">
    <source>
        <dbReference type="SAM" id="MobiDB-lite"/>
    </source>
</evidence>